<proteinExistence type="predicted"/>
<evidence type="ECO:0000313" key="3">
    <source>
        <dbReference type="Proteomes" id="UP000537126"/>
    </source>
</evidence>
<reference evidence="2 3" key="1">
    <citation type="submission" date="2020-03" db="EMBL/GenBank/DDBJ databases">
        <title>Genomic Encyclopedia of Type Strains, Phase IV (KMG-IV): sequencing the most valuable type-strain genomes for metagenomic binning, comparative biology and taxonomic classification.</title>
        <authorList>
            <person name="Goeker M."/>
        </authorList>
    </citation>
    <scope>NUCLEOTIDE SEQUENCE [LARGE SCALE GENOMIC DNA]</scope>
    <source>
        <strain evidence="2 3">DSM 5718</strain>
    </source>
</reference>
<dbReference type="Gene3D" id="2.60.120.650">
    <property type="entry name" value="Cupin"/>
    <property type="match status" value="1"/>
</dbReference>
<protein>
    <recommendedName>
        <fullName evidence="1">JmjC domain-containing protein</fullName>
    </recommendedName>
</protein>
<dbReference type="SUPFAM" id="SSF51197">
    <property type="entry name" value="Clavaminate synthase-like"/>
    <property type="match status" value="1"/>
</dbReference>
<name>A0A846MQ35_9BACT</name>
<dbReference type="SMART" id="SM00558">
    <property type="entry name" value="JmjC"/>
    <property type="match status" value="1"/>
</dbReference>
<dbReference type="RefSeq" id="WP_166919011.1">
    <property type="nucleotide sequence ID" value="NZ_JAASRN010000002.1"/>
</dbReference>
<dbReference type="Pfam" id="PF13621">
    <property type="entry name" value="Cupin_8"/>
    <property type="match status" value="1"/>
</dbReference>
<sequence length="295" mass="34941">MQTKKLPLHAIERISVKEKERFQEMFLKPCKPCVFTDLSRDWPAYTKWTYDYFKQLAGHVMVDLYNNLPAAPDKSCMAPDARMTFGEYLDLIEREPTDLRIFLFNLMKYAPQLKEDYRVPDVATGFLKELPFLFFGGTGSIVHMHYDIDMSHVFLTQFKGVKRVVLFAPEYTPFLYHLPFTVQSYVNVNEPDFEQYPALRYVQGYECYLEYGDTLFIPAGYWHYIEYVEGGFGMSLRALNPSWIKRLEGAANLFVKMPLDNFLRKYFTQTWYKYKHRKAFERAEKAMKQYSTQAI</sequence>
<dbReference type="InterPro" id="IPR003347">
    <property type="entry name" value="JmjC_dom"/>
</dbReference>
<accession>A0A846MQ35</accession>
<dbReference type="InterPro" id="IPR041667">
    <property type="entry name" value="Cupin_8"/>
</dbReference>
<keyword evidence="3" id="KW-1185">Reference proteome</keyword>
<gene>
    <name evidence="2" type="ORF">FHS56_001251</name>
</gene>
<dbReference type="Proteomes" id="UP000537126">
    <property type="component" value="Unassembled WGS sequence"/>
</dbReference>
<dbReference type="AlphaFoldDB" id="A0A846MQ35"/>
<dbReference type="PROSITE" id="PS51184">
    <property type="entry name" value="JMJC"/>
    <property type="match status" value="1"/>
</dbReference>
<organism evidence="2 3">
    <name type="scientific">Thermonema lapsum</name>
    <dbReference type="NCBI Taxonomy" id="28195"/>
    <lineage>
        <taxon>Bacteria</taxon>
        <taxon>Pseudomonadati</taxon>
        <taxon>Bacteroidota</taxon>
        <taxon>Cytophagia</taxon>
        <taxon>Cytophagales</taxon>
        <taxon>Thermonemataceae</taxon>
        <taxon>Thermonema</taxon>
    </lineage>
</organism>
<dbReference type="PANTHER" id="PTHR12461">
    <property type="entry name" value="HYPOXIA-INDUCIBLE FACTOR 1 ALPHA INHIBITOR-RELATED"/>
    <property type="match status" value="1"/>
</dbReference>
<dbReference type="EMBL" id="JAASRN010000002">
    <property type="protein sequence ID" value="NIK73738.1"/>
    <property type="molecule type" value="Genomic_DNA"/>
</dbReference>
<evidence type="ECO:0000259" key="1">
    <source>
        <dbReference type="PROSITE" id="PS51184"/>
    </source>
</evidence>
<comment type="caution">
    <text evidence="2">The sequence shown here is derived from an EMBL/GenBank/DDBJ whole genome shotgun (WGS) entry which is preliminary data.</text>
</comment>
<dbReference type="PANTHER" id="PTHR12461:SF105">
    <property type="entry name" value="HYPOXIA-INDUCIBLE FACTOR 1-ALPHA INHIBITOR"/>
    <property type="match status" value="1"/>
</dbReference>
<evidence type="ECO:0000313" key="2">
    <source>
        <dbReference type="EMBL" id="NIK73738.1"/>
    </source>
</evidence>
<feature type="domain" description="JmjC" evidence="1">
    <location>
        <begin position="108"/>
        <end position="255"/>
    </location>
</feature>